<dbReference type="RefSeq" id="WP_241561355.1">
    <property type="nucleotide sequence ID" value="NZ_JBFAUK010000017.1"/>
</dbReference>
<dbReference type="InterPro" id="IPR007278">
    <property type="entry name" value="DUF397"/>
</dbReference>
<evidence type="ECO:0000259" key="1">
    <source>
        <dbReference type="Pfam" id="PF04149"/>
    </source>
</evidence>
<dbReference type="Pfam" id="PF04149">
    <property type="entry name" value="DUF397"/>
    <property type="match status" value="1"/>
</dbReference>
<evidence type="ECO:0000313" key="3">
    <source>
        <dbReference type="Proteomes" id="UP001552594"/>
    </source>
</evidence>
<name>A0ABV3K1D4_STRON</name>
<dbReference type="Proteomes" id="UP001552594">
    <property type="component" value="Unassembled WGS sequence"/>
</dbReference>
<sequence length="71" mass="7466">MSYESGMRVEMDWQKSSFSEQGDNCLELAASSGAVLLRESDEPDFVIAAPVRGVGGLLASLKAAGSVALPY</sequence>
<comment type="caution">
    <text evidence="2">The sequence shown here is derived from an EMBL/GenBank/DDBJ whole genome shotgun (WGS) entry which is preliminary data.</text>
</comment>
<gene>
    <name evidence="2" type="ORF">AB0L16_21425</name>
</gene>
<dbReference type="EMBL" id="JBFAUK010000017">
    <property type="protein sequence ID" value="MEV5508970.1"/>
    <property type="molecule type" value="Genomic_DNA"/>
</dbReference>
<accession>A0ABV3K1D4</accession>
<feature type="domain" description="DUF397" evidence="1">
    <location>
        <begin position="12"/>
        <end position="44"/>
    </location>
</feature>
<keyword evidence="3" id="KW-1185">Reference proteome</keyword>
<proteinExistence type="predicted"/>
<evidence type="ECO:0000313" key="2">
    <source>
        <dbReference type="EMBL" id="MEV5508970.1"/>
    </source>
</evidence>
<reference evidence="2 3" key="1">
    <citation type="submission" date="2024-06" db="EMBL/GenBank/DDBJ databases">
        <title>The Natural Products Discovery Center: Release of the First 8490 Sequenced Strains for Exploring Actinobacteria Biosynthetic Diversity.</title>
        <authorList>
            <person name="Kalkreuter E."/>
            <person name="Kautsar S.A."/>
            <person name="Yang D."/>
            <person name="Bader C.D."/>
            <person name="Teijaro C.N."/>
            <person name="Fluegel L."/>
            <person name="Davis C.M."/>
            <person name="Simpson J.R."/>
            <person name="Lauterbach L."/>
            <person name="Steele A.D."/>
            <person name="Gui C."/>
            <person name="Meng S."/>
            <person name="Li G."/>
            <person name="Viehrig K."/>
            <person name="Ye F."/>
            <person name="Su P."/>
            <person name="Kiefer A.F."/>
            <person name="Nichols A."/>
            <person name="Cepeda A.J."/>
            <person name="Yan W."/>
            <person name="Fan B."/>
            <person name="Jiang Y."/>
            <person name="Adhikari A."/>
            <person name="Zheng C.-J."/>
            <person name="Schuster L."/>
            <person name="Cowan T.M."/>
            <person name="Smanski M.J."/>
            <person name="Chevrette M.G."/>
            <person name="De Carvalho L.P.S."/>
            <person name="Shen B."/>
        </authorList>
    </citation>
    <scope>NUCLEOTIDE SEQUENCE [LARGE SCALE GENOMIC DNA]</scope>
    <source>
        <strain evidence="2 3">NPDC052347</strain>
    </source>
</reference>
<organism evidence="2 3">
    <name type="scientific">Streptomyces orinoci</name>
    <name type="common">Streptoverticillium orinoci</name>
    <dbReference type="NCBI Taxonomy" id="67339"/>
    <lineage>
        <taxon>Bacteria</taxon>
        <taxon>Bacillati</taxon>
        <taxon>Actinomycetota</taxon>
        <taxon>Actinomycetes</taxon>
        <taxon>Kitasatosporales</taxon>
        <taxon>Streptomycetaceae</taxon>
        <taxon>Streptomyces</taxon>
    </lineage>
</organism>
<protein>
    <submittedName>
        <fullName evidence="2">DUF397 domain-containing protein</fullName>
    </submittedName>
</protein>